<name>A0A194AES0_9BACT</name>
<dbReference type="InterPro" id="IPR023404">
    <property type="entry name" value="rSAM_horseshoe"/>
</dbReference>
<organism evidence="2 3">
    <name type="scientific">Desulfoplanes formicivorans</name>
    <dbReference type="NCBI Taxonomy" id="1592317"/>
    <lineage>
        <taxon>Bacteria</taxon>
        <taxon>Pseudomonadati</taxon>
        <taxon>Thermodesulfobacteriota</taxon>
        <taxon>Desulfovibrionia</taxon>
        <taxon>Desulfovibrionales</taxon>
        <taxon>Desulfoplanaceae</taxon>
        <taxon>Desulfoplanes</taxon>
    </lineage>
</organism>
<comment type="caution">
    <text evidence="2">The sequence shown here is derived from an EMBL/GenBank/DDBJ whole genome shotgun (WGS) entry which is preliminary data.</text>
</comment>
<gene>
    <name evidence="2" type="ORF">DPF_0527</name>
</gene>
<dbReference type="RefSeq" id="WP_369689577.1">
    <property type="nucleotide sequence ID" value="NZ_BDFE01000008.1"/>
</dbReference>
<dbReference type="PROSITE" id="PS51918">
    <property type="entry name" value="RADICAL_SAM"/>
    <property type="match status" value="1"/>
</dbReference>
<dbReference type="InterPro" id="IPR058240">
    <property type="entry name" value="rSAM_sf"/>
</dbReference>
<evidence type="ECO:0000259" key="1">
    <source>
        <dbReference type="PROSITE" id="PS51918"/>
    </source>
</evidence>
<dbReference type="PANTHER" id="PTHR42731">
    <property type="entry name" value="SLL1084 PROTEIN"/>
    <property type="match status" value="1"/>
</dbReference>
<dbReference type="GO" id="GO:0051536">
    <property type="term" value="F:iron-sulfur cluster binding"/>
    <property type="evidence" value="ECO:0007669"/>
    <property type="project" value="InterPro"/>
</dbReference>
<dbReference type="CDD" id="cd01335">
    <property type="entry name" value="Radical_SAM"/>
    <property type="match status" value="1"/>
</dbReference>
<sequence>MALVFPEKEKFALSTLGWQVVYRILAGSADFAVERFYADDKTSPPVSADSGRELSAFPLICFSLNFEGDFVTVLSLLKRANIPLDAAQRQDWPLVMAGGPIAFLNPFPLFPALDFVFVGEAEYGFASLAHAIKDHWIDRSSRHKALASLARRPGILSHLHTDRVVRRVFVRDSDRLLPVPAASCFVSSHSEFRDMLLLEINRGCPYGCRFCAAGNIYRPPRQSRLGDLKSIVRQTSPCKVGLVGTALTDWPDLFPFLQWLHERNIKFSLGSLRADGATRDFLTFLRKTGTRSLTFALEGASQRLRQSMNKNLNEDALLEAVALASELQFNTLKLYLIVGWPGETEDDFDELDGFLDRIQQARKTGQGKKSKGIDLIQVSASCLVPKPWTPLQWAAMDSEAGLKAKMKRLKAIIKSKRGMRFSGENPRQARIQGLLARGDEGLFELLCLVEERGGWKEGLRAWGKDVAWHVDRTRDPDEIFPWDRLDIGVDKAYLWKEWQRFHQGMQTAPCPASGCERCGRCGLDVKILGGG</sequence>
<dbReference type="InterPro" id="IPR006638">
    <property type="entry name" value="Elp3/MiaA/NifB-like_rSAM"/>
</dbReference>
<protein>
    <submittedName>
        <fullName evidence="2">Radical SAM protein</fullName>
    </submittedName>
</protein>
<evidence type="ECO:0000313" key="3">
    <source>
        <dbReference type="Proteomes" id="UP000095200"/>
    </source>
</evidence>
<dbReference type="InterPro" id="IPR045784">
    <property type="entry name" value="Radical_SAM_N2"/>
</dbReference>
<dbReference type="Gene3D" id="3.80.30.20">
    <property type="entry name" value="tm_1862 like domain"/>
    <property type="match status" value="1"/>
</dbReference>
<dbReference type="EMBL" id="BDFE01000008">
    <property type="protein sequence ID" value="GAU07828.1"/>
    <property type="molecule type" value="Genomic_DNA"/>
</dbReference>
<dbReference type="SFLD" id="SFLDG01082">
    <property type="entry name" value="B12-binding_domain_containing"/>
    <property type="match status" value="1"/>
</dbReference>
<accession>A0A194AES0</accession>
<dbReference type="SFLD" id="SFLDS00029">
    <property type="entry name" value="Radical_SAM"/>
    <property type="match status" value="1"/>
</dbReference>
<reference evidence="3" key="1">
    <citation type="submission" date="2016-06" db="EMBL/GenBank/DDBJ databases">
        <title>Draft genome sequence of Desulfoplanes formicivorans strain Pf12B.</title>
        <authorList>
            <person name="Watanabe M."/>
            <person name="Kojima H."/>
            <person name="Fukui M."/>
        </authorList>
    </citation>
    <scope>NUCLEOTIDE SEQUENCE [LARGE SCALE GENOMIC DNA]</scope>
    <source>
        <strain evidence="3">Pf12B</strain>
    </source>
</reference>
<feature type="domain" description="Radical SAM core" evidence="1">
    <location>
        <begin position="190"/>
        <end position="420"/>
    </location>
</feature>
<dbReference type="Pfam" id="PF19864">
    <property type="entry name" value="Radical_SAM_N2"/>
    <property type="match status" value="1"/>
</dbReference>
<dbReference type="SUPFAM" id="SSF102114">
    <property type="entry name" value="Radical SAM enzymes"/>
    <property type="match status" value="1"/>
</dbReference>
<dbReference type="GO" id="GO:0003824">
    <property type="term" value="F:catalytic activity"/>
    <property type="evidence" value="ECO:0007669"/>
    <property type="project" value="InterPro"/>
</dbReference>
<dbReference type="STRING" id="1592317.DPF_0527"/>
<keyword evidence="3" id="KW-1185">Reference proteome</keyword>
<dbReference type="SMART" id="SM00729">
    <property type="entry name" value="Elp3"/>
    <property type="match status" value="1"/>
</dbReference>
<dbReference type="InterPro" id="IPR007197">
    <property type="entry name" value="rSAM"/>
</dbReference>
<proteinExistence type="predicted"/>
<dbReference type="Pfam" id="PF04055">
    <property type="entry name" value="Radical_SAM"/>
    <property type="match status" value="1"/>
</dbReference>
<evidence type="ECO:0000313" key="2">
    <source>
        <dbReference type="EMBL" id="GAU07828.1"/>
    </source>
</evidence>
<dbReference type="PANTHER" id="PTHR42731:SF5">
    <property type="entry name" value="RADICAL SAM DOMAIN PROTEIN"/>
    <property type="match status" value="1"/>
</dbReference>
<dbReference type="Proteomes" id="UP000095200">
    <property type="component" value="Unassembled WGS sequence"/>
</dbReference>
<dbReference type="AlphaFoldDB" id="A0A194AES0"/>